<feature type="compositionally biased region" description="Pro residues" evidence="1">
    <location>
        <begin position="225"/>
        <end position="234"/>
    </location>
</feature>
<reference evidence="3" key="1">
    <citation type="journal article" date="2014" name="Proc. Natl. Acad. Sci. U.S.A.">
        <title>Extensive sampling of basidiomycete genomes demonstrates inadequacy of the white-rot/brown-rot paradigm for wood decay fungi.</title>
        <authorList>
            <person name="Riley R."/>
            <person name="Salamov A.A."/>
            <person name="Brown D.W."/>
            <person name="Nagy L.G."/>
            <person name="Floudas D."/>
            <person name="Held B.W."/>
            <person name="Levasseur A."/>
            <person name="Lombard V."/>
            <person name="Morin E."/>
            <person name="Otillar R."/>
            <person name="Lindquist E.A."/>
            <person name="Sun H."/>
            <person name="LaButti K.M."/>
            <person name="Schmutz J."/>
            <person name="Jabbour D."/>
            <person name="Luo H."/>
            <person name="Baker S.E."/>
            <person name="Pisabarro A.G."/>
            <person name="Walton J.D."/>
            <person name="Blanchette R.A."/>
            <person name="Henrissat B."/>
            <person name="Martin F."/>
            <person name="Cullen D."/>
            <person name="Hibbett D.S."/>
            <person name="Grigoriev I.V."/>
        </authorList>
    </citation>
    <scope>NUCLEOTIDE SEQUENCE [LARGE SCALE GENOMIC DNA]</scope>
    <source>
        <strain evidence="3">MUCL 33604</strain>
    </source>
</reference>
<feature type="region of interest" description="Disordered" evidence="1">
    <location>
        <begin position="45"/>
        <end position="71"/>
    </location>
</feature>
<dbReference type="Proteomes" id="UP000027265">
    <property type="component" value="Unassembled WGS sequence"/>
</dbReference>
<keyword evidence="3" id="KW-1185">Reference proteome</keyword>
<gene>
    <name evidence="2" type="ORF">JAAARDRAFT_37485</name>
</gene>
<feature type="region of interest" description="Disordered" evidence="1">
    <location>
        <begin position="148"/>
        <end position="174"/>
    </location>
</feature>
<accession>A0A067PL02</accession>
<dbReference type="AlphaFoldDB" id="A0A067PL02"/>
<evidence type="ECO:0000313" key="2">
    <source>
        <dbReference type="EMBL" id="KDQ55469.1"/>
    </source>
</evidence>
<protein>
    <submittedName>
        <fullName evidence="2">Uncharacterized protein</fullName>
    </submittedName>
</protein>
<dbReference type="HOGENOM" id="CLU_646499_0_0_1"/>
<organism evidence="2 3">
    <name type="scientific">Jaapia argillacea MUCL 33604</name>
    <dbReference type="NCBI Taxonomy" id="933084"/>
    <lineage>
        <taxon>Eukaryota</taxon>
        <taxon>Fungi</taxon>
        <taxon>Dikarya</taxon>
        <taxon>Basidiomycota</taxon>
        <taxon>Agaricomycotina</taxon>
        <taxon>Agaricomycetes</taxon>
        <taxon>Agaricomycetidae</taxon>
        <taxon>Jaapiales</taxon>
        <taxon>Jaapiaceae</taxon>
        <taxon>Jaapia</taxon>
    </lineage>
</organism>
<dbReference type="EMBL" id="KL197725">
    <property type="protein sequence ID" value="KDQ55469.1"/>
    <property type="molecule type" value="Genomic_DNA"/>
</dbReference>
<feature type="region of interest" description="Disordered" evidence="1">
    <location>
        <begin position="213"/>
        <end position="243"/>
    </location>
</feature>
<feature type="region of interest" description="Disordered" evidence="1">
    <location>
        <begin position="1"/>
        <end position="26"/>
    </location>
</feature>
<feature type="non-terminal residue" evidence="2">
    <location>
        <position position="425"/>
    </location>
</feature>
<feature type="compositionally biased region" description="Polar residues" evidence="1">
    <location>
        <begin position="8"/>
        <end position="26"/>
    </location>
</feature>
<feature type="compositionally biased region" description="Basic and acidic residues" evidence="1">
    <location>
        <begin position="148"/>
        <end position="173"/>
    </location>
</feature>
<feature type="compositionally biased region" description="Low complexity" evidence="1">
    <location>
        <begin position="213"/>
        <end position="224"/>
    </location>
</feature>
<proteinExistence type="predicted"/>
<sequence>MAMEKDISWTQTTEANQSADCGSASSHSLTHNFFPMPCSLVVTPPPAKSHTQSLSVDSDTPPLAASPSIQYSPSLQEIGKAISTGALRYHGESVHPMTENSCDVGQSLSSQADEEPIGAVDSFLHLLTTAKTRPLDKNGPRYSIQLRKQKDEKEKGMGPVEETHQGLEGKKEVGVQSNPPLTHGMVETSSSLHVSPLDALAQSIVSKDVINDSFTSRTPSKPSKPTSPPSPPASGTPIKPHVRSRRLAIRQTSLKSKPALGSVDLNIGKRCPSVHTESVEGHPGGTSNKYEGKTALPARATPSRIPSIKGRRTGGLLDTIHTPSAAGVTAAHPHGPLSTIVDLESSYSHANTHTPTFSLTQSTPSTDRAIRSSFTLAPKPKPSSLQIPSHPQRKGPPSAASAESRLSGPNSKRFPVSCQNPNRRV</sequence>
<feature type="region of interest" description="Disordered" evidence="1">
    <location>
        <begin position="375"/>
        <end position="425"/>
    </location>
</feature>
<evidence type="ECO:0000256" key="1">
    <source>
        <dbReference type="SAM" id="MobiDB-lite"/>
    </source>
</evidence>
<name>A0A067PL02_9AGAM</name>
<evidence type="ECO:0000313" key="3">
    <source>
        <dbReference type="Proteomes" id="UP000027265"/>
    </source>
</evidence>
<dbReference type="InParanoid" id="A0A067PL02"/>
<feature type="compositionally biased region" description="Polar residues" evidence="1">
    <location>
        <begin position="49"/>
        <end position="58"/>
    </location>
</feature>